<protein>
    <submittedName>
        <fullName evidence="1">Uncharacterized protein</fullName>
    </submittedName>
</protein>
<evidence type="ECO:0000313" key="1">
    <source>
        <dbReference type="EMBL" id="EJK44466.1"/>
    </source>
</evidence>
<evidence type="ECO:0000313" key="2">
    <source>
        <dbReference type="Proteomes" id="UP000266841"/>
    </source>
</evidence>
<feature type="non-terminal residue" evidence="1">
    <location>
        <position position="51"/>
    </location>
</feature>
<name>K0R6Z2_THAOC</name>
<dbReference type="EMBL" id="AGNL01049647">
    <property type="protein sequence ID" value="EJK44466.1"/>
    <property type="molecule type" value="Genomic_DNA"/>
</dbReference>
<keyword evidence="2" id="KW-1185">Reference proteome</keyword>
<proteinExistence type="predicted"/>
<dbReference type="AlphaFoldDB" id="K0R6Z2"/>
<dbReference type="Proteomes" id="UP000266841">
    <property type="component" value="Unassembled WGS sequence"/>
</dbReference>
<sequence>MEDGKAISLLVYLRGTFSSPPVFFVRAICLYDESKRRVTSGYNLQYVAVME</sequence>
<reference evidence="1 2" key="1">
    <citation type="journal article" date="2012" name="Genome Biol.">
        <title>Genome and low-iron response of an oceanic diatom adapted to chronic iron limitation.</title>
        <authorList>
            <person name="Lommer M."/>
            <person name="Specht M."/>
            <person name="Roy A.S."/>
            <person name="Kraemer L."/>
            <person name="Andreson R."/>
            <person name="Gutowska M.A."/>
            <person name="Wolf J."/>
            <person name="Bergner S.V."/>
            <person name="Schilhabel M.B."/>
            <person name="Klostermeier U.C."/>
            <person name="Beiko R.G."/>
            <person name="Rosenstiel P."/>
            <person name="Hippler M."/>
            <person name="Laroche J."/>
        </authorList>
    </citation>
    <scope>NUCLEOTIDE SEQUENCE [LARGE SCALE GENOMIC DNA]</scope>
    <source>
        <strain evidence="1 2">CCMP1005</strain>
    </source>
</reference>
<organism evidence="1 2">
    <name type="scientific">Thalassiosira oceanica</name>
    <name type="common">Marine diatom</name>
    <dbReference type="NCBI Taxonomy" id="159749"/>
    <lineage>
        <taxon>Eukaryota</taxon>
        <taxon>Sar</taxon>
        <taxon>Stramenopiles</taxon>
        <taxon>Ochrophyta</taxon>
        <taxon>Bacillariophyta</taxon>
        <taxon>Coscinodiscophyceae</taxon>
        <taxon>Thalassiosirophycidae</taxon>
        <taxon>Thalassiosirales</taxon>
        <taxon>Thalassiosiraceae</taxon>
        <taxon>Thalassiosira</taxon>
    </lineage>
</organism>
<gene>
    <name evidence="1" type="ORF">THAOC_36989</name>
</gene>
<accession>K0R6Z2</accession>
<comment type="caution">
    <text evidence="1">The sequence shown here is derived from an EMBL/GenBank/DDBJ whole genome shotgun (WGS) entry which is preliminary data.</text>
</comment>